<dbReference type="AlphaFoldDB" id="A0A6J4J645"/>
<evidence type="ECO:0000256" key="1">
    <source>
        <dbReference type="ARBA" id="ARBA00005582"/>
    </source>
</evidence>
<dbReference type="PRINTS" id="PR00502">
    <property type="entry name" value="NUDIXFAMILY"/>
</dbReference>
<evidence type="ECO:0000256" key="2">
    <source>
        <dbReference type="ARBA" id="ARBA00022801"/>
    </source>
</evidence>
<evidence type="ECO:0000259" key="4">
    <source>
        <dbReference type="PROSITE" id="PS51462"/>
    </source>
</evidence>
<accession>A0A6J4J645</accession>
<dbReference type="InterPro" id="IPR015797">
    <property type="entry name" value="NUDIX_hydrolase-like_dom_sf"/>
</dbReference>
<dbReference type="Gene3D" id="3.90.79.10">
    <property type="entry name" value="Nucleoside Triphosphate Pyrophosphohydrolase"/>
    <property type="match status" value="1"/>
</dbReference>
<dbReference type="SUPFAM" id="SSF55811">
    <property type="entry name" value="Nudix"/>
    <property type="match status" value="1"/>
</dbReference>
<protein>
    <recommendedName>
        <fullName evidence="4">Nudix hydrolase domain-containing protein</fullName>
    </recommendedName>
</protein>
<evidence type="ECO:0000313" key="5">
    <source>
        <dbReference type="EMBL" id="CAA9268002.1"/>
    </source>
</evidence>
<organism evidence="5">
    <name type="scientific">uncultured Armatimonadetes bacterium</name>
    <dbReference type="NCBI Taxonomy" id="157466"/>
    <lineage>
        <taxon>Bacteria</taxon>
        <taxon>Bacillati</taxon>
        <taxon>Armatimonadota</taxon>
        <taxon>environmental samples</taxon>
    </lineage>
</organism>
<evidence type="ECO:0000256" key="3">
    <source>
        <dbReference type="RuleBase" id="RU003476"/>
    </source>
</evidence>
<feature type="domain" description="Nudix hydrolase" evidence="4">
    <location>
        <begin position="29"/>
        <end position="155"/>
    </location>
</feature>
<dbReference type="GO" id="GO:0016787">
    <property type="term" value="F:hydrolase activity"/>
    <property type="evidence" value="ECO:0007669"/>
    <property type="project" value="UniProtKB-KW"/>
</dbReference>
<dbReference type="PROSITE" id="PS51462">
    <property type="entry name" value="NUDIX"/>
    <property type="match status" value="1"/>
</dbReference>
<gene>
    <name evidence="5" type="ORF">AVDCRST_MAG63-2782</name>
</gene>
<dbReference type="EMBL" id="CADCTO010000365">
    <property type="protein sequence ID" value="CAA9268002.1"/>
    <property type="molecule type" value="Genomic_DNA"/>
</dbReference>
<dbReference type="PANTHER" id="PTHR43736">
    <property type="entry name" value="ADP-RIBOSE PYROPHOSPHATASE"/>
    <property type="match status" value="1"/>
</dbReference>
<dbReference type="Pfam" id="PF00293">
    <property type="entry name" value="NUDIX"/>
    <property type="match status" value="1"/>
</dbReference>
<dbReference type="InterPro" id="IPR000086">
    <property type="entry name" value="NUDIX_hydrolase_dom"/>
</dbReference>
<sequence length="179" mass="19320">MMRSKPFPTVEWKHETATFVAGGAEPDPARSPAVLLFPFYGDKVVLADIETRGWCIPSGHVEAGETFEDTARREAREEAGVTLSRVAFLGHFVLTHRETGVVRFAPTFIGQVQGLAALPGGSESRGMQMVNVEDVADCYFACDALLAAVFAHAYEEKQERFTVGIPLSALTGGEQGSLS</sequence>
<keyword evidence="2 3" id="KW-0378">Hydrolase</keyword>
<dbReference type="InterPro" id="IPR020476">
    <property type="entry name" value="Nudix_hydrolase"/>
</dbReference>
<dbReference type="PANTHER" id="PTHR43736:SF1">
    <property type="entry name" value="DIHYDRONEOPTERIN TRIPHOSPHATE DIPHOSPHATASE"/>
    <property type="match status" value="1"/>
</dbReference>
<proteinExistence type="inferred from homology"/>
<comment type="similarity">
    <text evidence="1 3">Belongs to the Nudix hydrolase family.</text>
</comment>
<name>A0A6J4J645_9BACT</name>
<dbReference type="PROSITE" id="PS00893">
    <property type="entry name" value="NUDIX_BOX"/>
    <property type="match status" value="1"/>
</dbReference>
<dbReference type="InterPro" id="IPR020084">
    <property type="entry name" value="NUDIX_hydrolase_CS"/>
</dbReference>
<reference evidence="5" key="1">
    <citation type="submission" date="2020-02" db="EMBL/GenBank/DDBJ databases">
        <authorList>
            <person name="Meier V. D."/>
        </authorList>
    </citation>
    <scope>NUCLEOTIDE SEQUENCE</scope>
    <source>
        <strain evidence="5">AVDCRST_MAG63</strain>
    </source>
</reference>